<dbReference type="EMBL" id="SRLO01000214">
    <property type="protein sequence ID" value="TNN66726.1"/>
    <property type="molecule type" value="Genomic_DNA"/>
</dbReference>
<protein>
    <submittedName>
        <fullName evidence="1">Uncharacterized protein</fullName>
    </submittedName>
</protein>
<evidence type="ECO:0000313" key="2">
    <source>
        <dbReference type="Proteomes" id="UP000314294"/>
    </source>
</evidence>
<reference evidence="1 2" key="1">
    <citation type="submission" date="2019-03" db="EMBL/GenBank/DDBJ databases">
        <title>First draft genome of Liparis tanakae, snailfish: a comprehensive survey of snailfish specific genes.</title>
        <authorList>
            <person name="Kim W."/>
            <person name="Song I."/>
            <person name="Jeong J.-H."/>
            <person name="Kim D."/>
            <person name="Kim S."/>
            <person name="Ryu S."/>
            <person name="Song J.Y."/>
            <person name="Lee S.K."/>
        </authorList>
    </citation>
    <scope>NUCLEOTIDE SEQUENCE [LARGE SCALE GENOMIC DNA]</scope>
    <source>
        <tissue evidence="1">Muscle</tissue>
    </source>
</reference>
<gene>
    <name evidence="1" type="ORF">EYF80_022968</name>
</gene>
<accession>A0A4Z2HLM4</accession>
<keyword evidence="2" id="KW-1185">Reference proteome</keyword>
<name>A0A4Z2HLM4_9TELE</name>
<dbReference type="AlphaFoldDB" id="A0A4Z2HLM4"/>
<sequence>MKAADGLIRSEENGVRCGGNEACRVPESRDRGADSLHVVNVGFWEFWSEARAVVPGAQIAVEVDGIVSNQSLDLLIFTF</sequence>
<evidence type="ECO:0000313" key="1">
    <source>
        <dbReference type="EMBL" id="TNN66726.1"/>
    </source>
</evidence>
<comment type="caution">
    <text evidence="1">The sequence shown here is derived from an EMBL/GenBank/DDBJ whole genome shotgun (WGS) entry which is preliminary data.</text>
</comment>
<organism evidence="1 2">
    <name type="scientific">Liparis tanakae</name>
    <name type="common">Tanaka's snailfish</name>
    <dbReference type="NCBI Taxonomy" id="230148"/>
    <lineage>
        <taxon>Eukaryota</taxon>
        <taxon>Metazoa</taxon>
        <taxon>Chordata</taxon>
        <taxon>Craniata</taxon>
        <taxon>Vertebrata</taxon>
        <taxon>Euteleostomi</taxon>
        <taxon>Actinopterygii</taxon>
        <taxon>Neopterygii</taxon>
        <taxon>Teleostei</taxon>
        <taxon>Neoteleostei</taxon>
        <taxon>Acanthomorphata</taxon>
        <taxon>Eupercaria</taxon>
        <taxon>Perciformes</taxon>
        <taxon>Cottioidei</taxon>
        <taxon>Cottales</taxon>
        <taxon>Liparidae</taxon>
        <taxon>Liparis</taxon>
    </lineage>
</organism>
<dbReference type="Proteomes" id="UP000314294">
    <property type="component" value="Unassembled WGS sequence"/>
</dbReference>
<proteinExistence type="predicted"/>